<organism evidence="1 2">
    <name type="scientific">Rhabditophanes sp. KR3021</name>
    <dbReference type="NCBI Taxonomy" id="114890"/>
    <lineage>
        <taxon>Eukaryota</taxon>
        <taxon>Metazoa</taxon>
        <taxon>Ecdysozoa</taxon>
        <taxon>Nematoda</taxon>
        <taxon>Chromadorea</taxon>
        <taxon>Rhabditida</taxon>
        <taxon>Tylenchina</taxon>
        <taxon>Panagrolaimomorpha</taxon>
        <taxon>Strongyloidoidea</taxon>
        <taxon>Alloionematidae</taxon>
        <taxon>Rhabditophanes</taxon>
    </lineage>
</organism>
<reference evidence="2" key="1">
    <citation type="submission" date="2016-11" db="UniProtKB">
        <authorList>
            <consortium name="WormBaseParasite"/>
        </authorList>
    </citation>
    <scope>IDENTIFICATION</scope>
    <source>
        <strain evidence="2">KR3021</strain>
    </source>
</reference>
<dbReference type="Proteomes" id="UP000095286">
    <property type="component" value="Unplaced"/>
</dbReference>
<dbReference type="WBParaSite" id="RSKR_0000452600.1">
    <property type="protein sequence ID" value="RSKR_0000452600.1"/>
    <property type="gene ID" value="RSKR_0000452600"/>
</dbReference>
<protein>
    <submittedName>
        <fullName evidence="2">DNA topoisomerase</fullName>
    </submittedName>
</protein>
<sequence length="891" mass="100007">MDLSNASEFLDPGPPNSAGALRAYLECIRNEFNVCINEGDDSGVAKNRVIRKLMLGFKDETDYATKKLGNNKVSAKILANSRLNHSYLVNIEEGDNNFKSSKSMDIPPHINYCECHDFQKYVIEMGSKILLLRAAKKESKKNKEKMSGIKRVLFVAEKNDAAKNISSILSRNNAQRRDSFSIYNKIYEFPGTVFNQRANIKATSVSGHLMELEYPSQYRQWEAAKIDELFTANLNRTVTDSMKNIQKSLQKLASENDVLVIWTDCDREGEHIGAEIVHTCLSVNPRMDVWRARFSEITPRAINAALENLVRLDERQVDAVDCRIELDLRIGASFTRLQTLYLQQRFANVLSSLTGDAKSVISYGSCQFPTLGFVVERYLAVKDFNPEQFWKLVAKHTKEGITTDFAWERVRLFCQDSVQTYFNFCQAHLQDAQVVEVNKHPKSKWRPVAMDTICLEKLAVRMLKMTAKEAMTNAEKLYSQGYISYPRTETNIFPAGMGLNNLIEQQSMSSEWGEFASNVMGSGGPKPRNGNKSDQAHPPIHPLKFATKDQLQGNMWRIYELVVRHFLACCSRDAKGQETTIRLKVWDEIFCVNGLLIEDEGYLKVYPYDKWVDKKLPNYVVGEKLAPNLKVEKQDGLTAAPLLLNEADLITLMDKYGIGTDATHAEHIEKIQIRKYAALNHERRFMPSFLGIGLVMGYNTMGYELSKPELRADLEDKLKLICEGTANKQDVLDNQLIKYKRIFDATEAAISTLGDAFQSQLNTRSQPQGPVVPNNNGNQRPTYQAPVPEPASYENQPSQRGGRGRGRGGTRGNRGASRGASRGGGNRSNSRSTNSANAPPTPGNDGGVQCNCSMPAKPLVVKKDGPNKGKPFFACAKNYGDSSKCNFFQWG</sequence>
<accession>A0AC35TVD5</accession>
<evidence type="ECO:0000313" key="1">
    <source>
        <dbReference type="Proteomes" id="UP000095286"/>
    </source>
</evidence>
<proteinExistence type="predicted"/>
<evidence type="ECO:0000313" key="2">
    <source>
        <dbReference type="WBParaSite" id="RSKR_0000452600.1"/>
    </source>
</evidence>
<name>A0AC35TVD5_9BILA</name>